<proteinExistence type="predicted"/>
<name>A0A1L7XDQ2_9HELO</name>
<evidence type="ECO:0000313" key="2">
    <source>
        <dbReference type="EMBL" id="CZR63151.1"/>
    </source>
</evidence>
<protein>
    <submittedName>
        <fullName evidence="2">Related to sexual development protein (LsdA)</fullName>
    </submittedName>
</protein>
<feature type="signal peptide" evidence="1">
    <location>
        <begin position="1"/>
        <end position="21"/>
    </location>
</feature>
<evidence type="ECO:0000313" key="3">
    <source>
        <dbReference type="Proteomes" id="UP000184330"/>
    </source>
</evidence>
<reference evidence="2 3" key="1">
    <citation type="submission" date="2016-03" db="EMBL/GenBank/DDBJ databases">
        <authorList>
            <person name="Ploux O."/>
        </authorList>
    </citation>
    <scope>NUCLEOTIDE SEQUENCE [LARGE SCALE GENOMIC DNA]</scope>
    <source>
        <strain evidence="2 3">UAMH 11012</strain>
    </source>
</reference>
<dbReference type="EMBL" id="FJOG01000022">
    <property type="protein sequence ID" value="CZR63151.1"/>
    <property type="molecule type" value="Genomic_DNA"/>
</dbReference>
<keyword evidence="3" id="KW-1185">Reference proteome</keyword>
<dbReference type="OrthoDB" id="5293813at2759"/>
<gene>
    <name evidence="2" type="ORF">PAC_13048</name>
</gene>
<sequence length="363" mass="38685">MIFAAALAALVMVSYLPFVSAAPFSFPLSNGFPTISNPSTQLTIIEQQAHGSLPSGSLPPTISDNSKTSLRLVAFNELFEVAFFTELISNITNSTGGTQGYEIEDRSTRKTVLDALNAVVAQEELHALNANNALANFKSNPIQPCKYDFPVDAFSGAMVLASTFTDAVLGTLQEVQTLFATDGDASLISGVGSIIGQEGEQNGFYRNMLGKIPSALPFLTTMTREFAFSSLNQDFVVPGSCPNIDEIDLPVFATLTVVTPDIQPKSQNIQFSFDTSKDKAIESRLSGLSLVYINQQNNPVVENLQDVQVQNSTVLFTAQFPFDEATFGNGFTIAAVTNSSGPFSSAGAVANATLFGPGLIEIN</sequence>
<dbReference type="Pfam" id="PF13668">
    <property type="entry name" value="Ferritin_2"/>
    <property type="match status" value="1"/>
</dbReference>
<dbReference type="Proteomes" id="UP000184330">
    <property type="component" value="Unassembled WGS sequence"/>
</dbReference>
<organism evidence="2 3">
    <name type="scientific">Phialocephala subalpina</name>
    <dbReference type="NCBI Taxonomy" id="576137"/>
    <lineage>
        <taxon>Eukaryota</taxon>
        <taxon>Fungi</taxon>
        <taxon>Dikarya</taxon>
        <taxon>Ascomycota</taxon>
        <taxon>Pezizomycotina</taxon>
        <taxon>Leotiomycetes</taxon>
        <taxon>Helotiales</taxon>
        <taxon>Mollisiaceae</taxon>
        <taxon>Phialocephala</taxon>
        <taxon>Phialocephala fortinii species complex</taxon>
    </lineage>
</organism>
<dbReference type="AlphaFoldDB" id="A0A1L7XDQ2"/>
<accession>A0A1L7XDQ2</accession>
<evidence type="ECO:0000256" key="1">
    <source>
        <dbReference type="SAM" id="SignalP"/>
    </source>
</evidence>
<keyword evidence="1" id="KW-0732">Signal</keyword>
<feature type="chain" id="PRO_5012385902" evidence="1">
    <location>
        <begin position="22"/>
        <end position="363"/>
    </location>
</feature>